<keyword evidence="1" id="KW-0472">Membrane</keyword>
<comment type="caution">
    <text evidence="2">The sequence shown here is derived from an EMBL/GenBank/DDBJ whole genome shotgun (WGS) entry which is preliminary data.</text>
</comment>
<keyword evidence="1" id="KW-1133">Transmembrane helix</keyword>
<evidence type="ECO:0000313" key="2">
    <source>
        <dbReference type="EMBL" id="TQR16254.1"/>
    </source>
</evidence>
<sequence>MTQYNLEELRMLNQVLLALFIVADFALLLFFHNSPFPWFALLGSGIGLAIIVLCWTGRKYTIFIASLLVFSALHTIVYNWSSIMH</sequence>
<name>A0A544TFM6_9BACI</name>
<organism evidence="2 3">
    <name type="scientific">Psychrobacillus soli</name>
    <dbReference type="NCBI Taxonomy" id="1543965"/>
    <lineage>
        <taxon>Bacteria</taxon>
        <taxon>Bacillati</taxon>
        <taxon>Bacillota</taxon>
        <taxon>Bacilli</taxon>
        <taxon>Bacillales</taxon>
        <taxon>Bacillaceae</taxon>
        <taxon>Psychrobacillus</taxon>
    </lineage>
</organism>
<feature type="transmembrane region" description="Helical" evidence="1">
    <location>
        <begin position="12"/>
        <end position="30"/>
    </location>
</feature>
<keyword evidence="3" id="KW-1185">Reference proteome</keyword>
<dbReference type="EMBL" id="VDGG01000012">
    <property type="protein sequence ID" value="TQR16254.1"/>
    <property type="molecule type" value="Genomic_DNA"/>
</dbReference>
<feature type="transmembrane region" description="Helical" evidence="1">
    <location>
        <begin position="62"/>
        <end position="81"/>
    </location>
</feature>
<feature type="transmembrane region" description="Helical" evidence="1">
    <location>
        <begin position="36"/>
        <end position="55"/>
    </location>
</feature>
<dbReference type="AlphaFoldDB" id="A0A544TFM6"/>
<proteinExistence type="predicted"/>
<keyword evidence="1" id="KW-0812">Transmembrane</keyword>
<protein>
    <submittedName>
        <fullName evidence="2">Uncharacterized protein</fullName>
    </submittedName>
</protein>
<accession>A0A544TFM6</accession>
<gene>
    <name evidence="2" type="ORF">FG383_07115</name>
</gene>
<evidence type="ECO:0000256" key="1">
    <source>
        <dbReference type="SAM" id="Phobius"/>
    </source>
</evidence>
<evidence type="ECO:0000313" key="3">
    <source>
        <dbReference type="Proteomes" id="UP000318937"/>
    </source>
</evidence>
<dbReference type="Proteomes" id="UP000318937">
    <property type="component" value="Unassembled WGS sequence"/>
</dbReference>
<dbReference type="RefSeq" id="WP_142606369.1">
    <property type="nucleotide sequence ID" value="NZ_VDGG01000012.1"/>
</dbReference>
<reference evidence="2 3" key="1">
    <citation type="submission" date="2019-05" db="EMBL/GenBank/DDBJ databases">
        <title>Psychrobacillus vulpis sp. nov., a new species isolated from feces of a red fox that inhabits in The Tablas de Daimiel Natural Park, Albacete, Spain.</title>
        <authorList>
            <person name="Rodriguez M."/>
            <person name="Reina J.C."/>
            <person name="Bejar V."/>
            <person name="Llamas I."/>
        </authorList>
    </citation>
    <scope>NUCLEOTIDE SEQUENCE [LARGE SCALE GENOMIC DNA]</scope>
    <source>
        <strain evidence="2 3">NHI-2</strain>
    </source>
</reference>
<dbReference type="OrthoDB" id="2453380at2"/>